<dbReference type="GO" id="GO:0003677">
    <property type="term" value="F:DNA binding"/>
    <property type="evidence" value="ECO:0007669"/>
    <property type="project" value="UniProtKB-UniRule"/>
</dbReference>
<evidence type="ECO:0000313" key="13">
    <source>
        <dbReference type="Proteomes" id="UP000202259"/>
    </source>
</evidence>
<evidence type="ECO:0000256" key="7">
    <source>
        <dbReference type="ARBA" id="ARBA00022840"/>
    </source>
</evidence>
<keyword evidence="13" id="KW-1185">Reference proteome</keyword>
<keyword evidence="5 10" id="KW-0347">Helicase</keyword>
<dbReference type="GO" id="GO:0005524">
    <property type="term" value="F:ATP binding"/>
    <property type="evidence" value="ECO:0007669"/>
    <property type="project" value="UniProtKB-UniRule"/>
</dbReference>
<dbReference type="PIRSF" id="PIRSF000980">
    <property type="entry name" value="RecC"/>
    <property type="match status" value="1"/>
</dbReference>
<reference evidence="12 13" key="1">
    <citation type="submission" date="2017-08" db="EMBL/GenBank/DDBJ databases">
        <title>Complete genome of Colwellia sp. NB097-1, a psychrophile bacterium ioslated from Bering Sea.</title>
        <authorList>
            <person name="Chen X."/>
        </authorList>
    </citation>
    <scope>NUCLEOTIDE SEQUENCE [LARGE SCALE GENOMIC DNA]</scope>
    <source>
        <strain evidence="12 13">NB097-1</strain>
    </source>
</reference>
<dbReference type="PANTHER" id="PTHR30591">
    <property type="entry name" value="RECBCD ENZYME SUBUNIT RECC"/>
    <property type="match status" value="1"/>
</dbReference>
<organism evidence="12 13">
    <name type="scientific">Cognaticolwellia beringensis</name>
    <dbReference type="NCBI Taxonomy" id="1967665"/>
    <lineage>
        <taxon>Bacteria</taxon>
        <taxon>Pseudomonadati</taxon>
        <taxon>Pseudomonadota</taxon>
        <taxon>Gammaproteobacteria</taxon>
        <taxon>Alteromonadales</taxon>
        <taxon>Colwelliaceae</taxon>
        <taxon>Cognaticolwellia</taxon>
    </lineage>
</organism>
<dbReference type="AlphaFoldDB" id="A0A222GAZ7"/>
<evidence type="ECO:0000259" key="11">
    <source>
        <dbReference type="Pfam" id="PF17946"/>
    </source>
</evidence>
<evidence type="ECO:0000256" key="1">
    <source>
        <dbReference type="ARBA" id="ARBA00022722"/>
    </source>
</evidence>
<evidence type="ECO:0000256" key="5">
    <source>
        <dbReference type="ARBA" id="ARBA00022806"/>
    </source>
</evidence>
<evidence type="ECO:0000256" key="9">
    <source>
        <dbReference type="ARBA" id="ARBA00023204"/>
    </source>
</evidence>
<proteinExistence type="inferred from homology"/>
<comment type="miscellaneous">
    <text evidence="10">In the RecBCD complex, RecB has a slow 3'-5' helicase, an exonuclease activity and loads RecA onto ssDNA, RecD has a fast 5'-3' helicase activity, while RecC stimulates the ATPase and processivity of the RecB helicase and contributes to recognition of the Chi site.</text>
</comment>
<dbReference type="Proteomes" id="UP000202259">
    <property type="component" value="Chromosome"/>
</dbReference>
<dbReference type="GO" id="GO:0009338">
    <property type="term" value="C:exodeoxyribonuclease V complex"/>
    <property type="evidence" value="ECO:0007669"/>
    <property type="project" value="InterPro"/>
</dbReference>
<protein>
    <recommendedName>
        <fullName evidence="10">RecBCD enzyme subunit RecC</fullName>
    </recommendedName>
    <alternativeName>
        <fullName evidence="10">Exonuclease V subunit RecC</fullName>
        <shortName evidence="10">ExoV subunit RecC</shortName>
    </alternativeName>
    <alternativeName>
        <fullName evidence="10">Helicase/nuclease RecBCD subunit RecC</fullName>
    </alternativeName>
</protein>
<dbReference type="Pfam" id="PF17946">
    <property type="entry name" value="RecC_C"/>
    <property type="match status" value="1"/>
</dbReference>
<evidence type="ECO:0000256" key="2">
    <source>
        <dbReference type="ARBA" id="ARBA00022741"/>
    </source>
</evidence>
<dbReference type="InterPro" id="IPR006697">
    <property type="entry name" value="RecC"/>
</dbReference>
<keyword evidence="2 10" id="KW-0547">Nucleotide-binding</keyword>
<keyword evidence="7 10" id="KW-0067">ATP-binding</keyword>
<dbReference type="Gene3D" id="1.10.10.990">
    <property type="match status" value="1"/>
</dbReference>
<evidence type="ECO:0000256" key="3">
    <source>
        <dbReference type="ARBA" id="ARBA00022763"/>
    </source>
</evidence>
<dbReference type="Gene3D" id="3.40.50.10930">
    <property type="match status" value="1"/>
</dbReference>
<dbReference type="InterPro" id="IPR013986">
    <property type="entry name" value="DExx_box_DNA_helicase_dom_sf"/>
</dbReference>
<dbReference type="KEGG" id="cber:B5D82_15420"/>
<name>A0A222GAZ7_9GAMM</name>
<keyword evidence="9 10" id="KW-0234">DNA repair</keyword>
<feature type="domain" description="RecC C-terminal" evidence="11">
    <location>
        <begin position="899"/>
        <end position="1160"/>
    </location>
</feature>
<dbReference type="PANTHER" id="PTHR30591:SF1">
    <property type="entry name" value="RECBCD ENZYME SUBUNIT RECC"/>
    <property type="match status" value="1"/>
</dbReference>
<gene>
    <name evidence="10 12" type="primary">recC</name>
    <name evidence="12" type="ORF">B5D82_15420</name>
</gene>
<dbReference type="HAMAP" id="MF_01486">
    <property type="entry name" value="RecC"/>
    <property type="match status" value="1"/>
</dbReference>
<keyword evidence="4 10" id="KW-0378">Hydrolase</keyword>
<dbReference type="Pfam" id="PF04257">
    <property type="entry name" value="Exonuc_V_gamma"/>
    <property type="match status" value="1"/>
</dbReference>
<dbReference type="GO" id="GO:0008854">
    <property type="term" value="F:exodeoxyribonuclease V activity"/>
    <property type="evidence" value="ECO:0007669"/>
    <property type="project" value="InterPro"/>
</dbReference>
<accession>A0A222GAZ7</accession>
<dbReference type="OrthoDB" id="9762834at2"/>
<keyword evidence="1 10" id="KW-0540">Nuclease</keyword>
<evidence type="ECO:0000256" key="6">
    <source>
        <dbReference type="ARBA" id="ARBA00022839"/>
    </source>
</evidence>
<dbReference type="NCBIfam" id="TIGR01450">
    <property type="entry name" value="recC"/>
    <property type="match status" value="1"/>
</dbReference>
<comment type="similarity">
    <text evidence="10">Belongs to the RecC family.</text>
</comment>
<dbReference type="InterPro" id="IPR027417">
    <property type="entry name" value="P-loop_NTPase"/>
</dbReference>
<sequence>MENLLVLLDKIQQLSPLPVFAQDTVIVQNAGMQHWLNMSLAEQRGISMNMRYALPSQFLWNLIRNLASDEDVPEQSPYSREVLAWRIDTLLAANEVIDDDAFKVASDYWQADSKNSGNNSYSEAEQLKRYQLACQLADLYEQYLIFRPEWIHAWHQGEFTAFDHQASASSSDTIEEGKQTEASNAIWQGKLWHLLVRDQPYDPRELVALAIKNLNNVDRLKAQALPHRLSFFGINAMAPLWLEFINALSEQIDVHFFHLNPCYAYWGDVVTEKNAIEAWLKGTDFSAGQKTADENNSENDQQLGLFTDVESNDFESKDLADINQQVGNPLLANLGQQGREFMALLYQYSTINIDVFESAVADLASENSKSADQANPSAEAIAQASVLASVQQDILSLTDARSPKSTKTLQSPKVDGSILITSAHSALREVQGLHDWLLHQFNQDKSLTPKDVLVMCPQVEQYAPYVNAVFTRGWQDIADEVPPLPCSIADRISKDAEPLVAAFAQLLTLPDSRFQVSSLIALLRLPAMQARFGINLDDIEKITHWLEVSCVHWGLDKAHKQQVLAQSEAQETETLSGTSDSFTWQQGFSRLMRGFAFADHSVIYQNQMLLPTIEGSDSELLGKLMLIIEQLQLTAINMSKARTASQWQQFLFDLLQQLFDDENDNGLNVVRSAVESLVEYCQHAAYTSDISLAVIRDFLNSHFSQPDPGRQFMIGQVTFCSMLPMRSIPFKIIAVLGLNDGEFPRQRQPLSFDLMTTTPAQLGDRSRRGDDRYLFLEAIISARQALYLSYQGKNIRNNKDRQPSLVLKELMEYLARGYGWQLLGLNAETETGAQTNTLSQVRQLPMQAFSEKNYLGRFGSFDANWLNLRRTKVTDSSVHNQTENSNSQTIDNSMAIIDDSLSVTDVIRFYQHPSRYYGQHTLYLYLDNSHTVINDVEPFVPNHLDSYLLRQELLNYYLAPAQSKQSCDDILLSAKLSGNLPDLPNTDELIKGWQKDSEDFSQFIIAELTQNDALTIAPIDCSVTLDLANILTNQTLLANGLYSKSDLEILKTVLPQHLTLNCKLTIVDNKALFYRSSSAKAKDLFTLYLHQLIIQIAQADEAQENADIFANISATHGYYFDTKSQKPSQFYFSDIEDAKGLLLGLIVTFYLGQHQPLLLNGDIGEKIRKSKVFEQAQFEQFWSDSNSFQAFGDDAYVQYFWPQCPDYEEISPRLLTLYQPMFDALQTVKQGANK</sequence>
<dbReference type="GO" id="GO:0000724">
    <property type="term" value="P:double-strand break repair via homologous recombination"/>
    <property type="evidence" value="ECO:0007669"/>
    <property type="project" value="UniProtKB-UniRule"/>
</dbReference>
<dbReference type="SUPFAM" id="SSF52540">
    <property type="entry name" value="P-loop containing nucleoside triphosphate hydrolases"/>
    <property type="match status" value="2"/>
</dbReference>
<keyword evidence="3 10" id="KW-0227">DNA damage</keyword>
<dbReference type="InterPro" id="IPR011335">
    <property type="entry name" value="Restrct_endonuc-II-like"/>
</dbReference>
<evidence type="ECO:0000313" key="12">
    <source>
        <dbReference type="EMBL" id="ASP49037.1"/>
    </source>
</evidence>
<comment type="subunit">
    <text evidence="10">Heterotrimer of RecB, RecC and RecD. All subunits contribute to DNA-binding.</text>
</comment>
<keyword evidence="8 10" id="KW-0238">DNA-binding</keyword>
<keyword evidence="6 10" id="KW-0269">Exonuclease</keyword>
<dbReference type="Gene3D" id="3.40.50.300">
    <property type="entry name" value="P-loop containing nucleotide triphosphate hydrolases"/>
    <property type="match status" value="2"/>
</dbReference>
<evidence type="ECO:0000256" key="4">
    <source>
        <dbReference type="ARBA" id="ARBA00022801"/>
    </source>
</evidence>
<dbReference type="Gene3D" id="1.10.10.160">
    <property type="match status" value="1"/>
</dbReference>
<evidence type="ECO:0000256" key="8">
    <source>
        <dbReference type="ARBA" id="ARBA00023125"/>
    </source>
</evidence>
<dbReference type="GO" id="GO:0003678">
    <property type="term" value="F:DNA helicase activity"/>
    <property type="evidence" value="ECO:0007669"/>
    <property type="project" value="UniProtKB-UniRule"/>
</dbReference>
<dbReference type="SUPFAM" id="SSF52980">
    <property type="entry name" value="Restriction endonuclease-like"/>
    <property type="match status" value="1"/>
</dbReference>
<evidence type="ECO:0000256" key="10">
    <source>
        <dbReference type="HAMAP-Rule" id="MF_01486"/>
    </source>
</evidence>
<comment type="function">
    <text evidence="10">A helicase/nuclease that prepares dsDNA breaks (DSB) for recombinational DNA repair. Binds to DSBs and unwinds DNA via a highly rapid and processive ATP-dependent bidirectional helicase activity. Unwinds dsDNA until it encounters a Chi (crossover hotspot instigator) sequence from the 3' direction. Cuts ssDNA a few nucleotides 3' to the Chi site. The properties and activities of the enzyme are changed at Chi. The Chi-altered holoenzyme produces a long 3'-ssDNA overhang and facilitates RecA-binding to the ssDNA for homologous DNA recombination and repair. Holoenzyme degrades any linearized DNA that is unable to undergo homologous recombination. In the holoenzyme this subunit recognizes the wild-type Chi sequence, and when added to isolated RecB increases its ATP-dependent helicase processivity.</text>
</comment>
<dbReference type="InterPro" id="IPR041500">
    <property type="entry name" value="RecC_C"/>
</dbReference>
<dbReference type="EMBL" id="CP020465">
    <property type="protein sequence ID" value="ASP49037.1"/>
    <property type="molecule type" value="Genomic_DNA"/>
</dbReference>